<evidence type="ECO:0000313" key="2">
    <source>
        <dbReference type="EMBL" id="ACO31504.1"/>
    </source>
</evidence>
<dbReference type="FunCoup" id="C1F6F2">
    <property type="interactions" value="6"/>
</dbReference>
<dbReference type="HOGENOM" id="CLU_023845_0_1_0"/>
<dbReference type="eggNOG" id="COG1216">
    <property type="taxonomic scope" value="Bacteria"/>
</dbReference>
<dbReference type="AlphaFoldDB" id="C1F6F2"/>
<reference evidence="2 3" key="1">
    <citation type="journal article" date="2009" name="Appl. Environ. Microbiol.">
        <title>Three genomes from the phylum Acidobacteria provide insight into the lifestyles of these microorganisms in soils.</title>
        <authorList>
            <person name="Ward N.L."/>
            <person name="Challacombe J.F."/>
            <person name="Janssen P.H."/>
            <person name="Henrissat B."/>
            <person name="Coutinho P.M."/>
            <person name="Wu M."/>
            <person name="Xie G."/>
            <person name="Haft D.H."/>
            <person name="Sait M."/>
            <person name="Badger J."/>
            <person name="Barabote R.D."/>
            <person name="Bradley B."/>
            <person name="Brettin T.S."/>
            <person name="Brinkac L.M."/>
            <person name="Bruce D."/>
            <person name="Creasy T."/>
            <person name="Daugherty S.C."/>
            <person name="Davidsen T.M."/>
            <person name="DeBoy R.T."/>
            <person name="Detter J.C."/>
            <person name="Dodson R.J."/>
            <person name="Durkin A.S."/>
            <person name="Ganapathy A."/>
            <person name="Gwinn-Giglio M."/>
            <person name="Han C.S."/>
            <person name="Khouri H."/>
            <person name="Kiss H."/>
            <person name="Kothari S.P."/>
            <person name="Madupu R."/>
            <person name="Nelson K.E."/>
            <person name="Nelson W.C."/>
            <person name="Paulsen I."/>
            <person name="Penn K."/>
            <person name="Ren Q."/>
            <person name="Rosovitz M.J."/>
            <person name="Selengut J.D."/>
            <person name="Shrivastava S."/>
            <person name="Sullivan S.A."/>
            <person name="Tapia R."/>
            <person name="Thompson L.S."/>
            <person name="Watkins K.L."/>
            <person name="Yang Q."/>
            <person name="Yu C."/>
            <person name="Zafar N."/>
            <person name="Zhou L."/>
            <person name="Kuske C.R."/>
        </authorList>
    </citation>
    <scope>NUCLEOTIDE SEQUENCE [LARGE SCALE GENOMIC DNA]</scope>
    <source>
        <strain evidence="3">ATCC 51196 / DSM 11244 / BCRC 80197 / JCM 7670 / NBRC 15755 / NCIMB 13165 / 161</strain>
    </source>
</reference>
<accession>C1F6F2</accession>
<organism evidence="2 3">
    <name type="scientific">Acidobacterium capsulatum (strain ATCC 51196 / DSM 11244 / BCRC 80197 / JCM 7670 / NBRC 15755 / NCIMB 13165 / 161)</name>
    <dbReference type="NCBI Taxonomy" id="240015"/>
    <lineage>
        <taxon>Bacteria</taxon>
        <taxon>Pseudomonadati</taxon>
        <taxon>Acidobacteriota</taxon>
        <taxon>Terriglobia</taxon>
        <taxon>Terriglobales</taxon>
        <taxon>Acidobacteriaceae</taxon>
        <taxon>Acidobacterium</taxon>
    </lineage>
</organism>
<evidence type="ECO:0000313" key="3">
    <source>
        <dbReference type="Proteomes" id="UP000002207"/>
    </source>
</evidence>
<dbReference type="SUPFAM" id="SSF53448">
    <property type="entry name" value="Nucleotide-diphospho-sugar transferases"/>
    <property type="match status" value="1"/>
</dbReference>
<dbReference type="CDD" id="cd04186">
    <property type="entry name" value="GT_2_like_c"/>
    <property type="match status" value="1"/>
</dbReference>
<keyword evidence="2" id="KW-0808">Transferase</keyword>
<dbReference type="KEGG" id="aca:ACP_3386"/>
<dbReference type="PANTHER" id="PTHR43179:SF7">
    <property type="entry name" value="RHAMNOSYLTRANSFERASE WBBL"/>
    <property type="match status" value="1"/>
</dbReference>
<dbReference type="InterPro" id="IPR029044">
    <property type="entry name" value="Nucleotide-diphossugar_trans"/>
</dbReference>
<dbReference type="RefSeq" id="WP_015898415.1">
    <property type="nucleotide sequence ID" value="NC_012483.1"/>
</dbReference>
<feature type="domain" description="Glycosyltransferase 2-like" evidence="1">
    <location>
        <begin position="12"/>
        <end position="160"/>
    </location>
</feature>
<dbReference type="CAZy" id="GT2">
    <property type="family name" value="Glycosyltransferase Family 2"/>
</dbReference>
<dbReference type="OrthoDB" id="9813495at2"/>
<dbReference type="InterPro" id="IPR001173">
    <property type="entry name" value="Glyco_trans_2-like"/>
</dbReference>
<keyword evidence="3" id="KW-1185">Reference proteome</keyword>
<dbReference type="PANTHER" id="PTHR43179">
    <property type="entry name" value="RHAMNOSYLTRANSFERASE WBBL"/>
    <property type="match status" value="1"/>
</dbReference>
<dbReference type="Gene3D" id="3.90.550.10">
    <property type="entry name" value="Spore Coat Polysaccharide Biosynthesis Protein SpsA, Chain A"/>
    <property type="match status" value="1"/>
</dbReference>
<protein>
    <submittedName>
        <fullName evidence="2">Glycosyl transferase, group 2 family</fullName>
    </submittedName>
</protein>
<sequence length="341" mass="38633">MSAIEKPASVALVVISFNTREMLRDCLATVFAEQESLQSATGRALEVHVVDNASRDGSADMVAAEFPAVHLTRSKINLGFGPANNLALRTILAEGRAEYIVLLNSDAFLHPGALAEAVRQMDAAPRAGAGGARLVHGDGRWQASARRFHSLLDDAIVATGLAAKFPYSRFFGRFDRTWADQNQAAQTDWVPGAFMILRAEALRAVGIFDERFFLYYEEVDLCRRMHAAGWQVWYWPGIGVTHLCGESSRTLRELDYSSREAQVVKWRMRSMMLYYRKHHGAQAWLSMSMERLHRRIILLRNRWSRQPERRIRAQQQTSLLALLRDAWHETQGGRVSPPQPW</sequence>
<proteinExistence type="predicted"/>
<dbReference type="InParanoid" id="C1F6F2"/>
<dbReference type="STRING" id="240015.ACP_3386"/>
<dbReference type="Pfam" id="PF00535">
    <property type="entry name" value="Glycos_transf_2"/>
    <property type="match status" value="1"/>
</dbReference>
<gene>
    <name evidence="2" type="ordered locus">ACP_3386</name>
</gene>
<dbReference type="Proteomes" id="UP000002207">
    <property type="component" value="Chromosome"/>
</dbReference>
<dbReference type="EMBL" id="CP001472">
    <property type="protein sequence ID" value="ACO31504.1"/>
    <property type="molecule type" value="Genomic_DNA"/>
</dbReference>
<dbReference type="GO" id="GO:0016740">
    <property type="term" value="F:transferase activity"/>
    <property type="evidence" value="ECO:0007669"/>
    <property type="project" value="UniProtKB-KW"/>
</dbReference>
<evidence type="ECO:0000259" key="1">
    <source>
        <dbReference type="Pfam" id="PF00535"/>
    </source>
</evidence>
<name>C1F6F2_ACIC5</name>